<dbReference type="HOGENOM" id="CLU_1851128_0_0_9"/>
<protein>
    <recommendedName>
        <fullName evidence="4">Intracellular proteinase inhibitor BsuPI domain-containing protein</fullName>
    </recommendedName>
</protein>
<evidence type="ECO:0000313" key="2">
    <source>
        <dbReference type="EMBL" id="ADH98038.1"/>
    </source>
</evidence>
<feature type="chain" id="PRO_5038587071" description="Intracellular proteinase inhibitor BsuPI domain-containing protein" evidence="1">
    <location>
        <begin position="17"/>
        <end position="138"/>
    </location>
</feature>
<proteinExistence type="predicted"/>
<dbReference type="KEGG" id="bse:Bsel_0502"/>
<evidence type="ECO:0000313" key="3">
    <source>
        <dbReference type="Proteomes" id="UP000000271"/>
    </source>
</evidence>
<accession>D6XXI1</accession>
<dbReference type="Proteomes" id="UP000000271">
    <property type="component" value="Chromosome"/>
</dbReference>
<dbReference type="RefSeq" id="WP_013171467.1">
    <property type="nucleotide sequence ID" value="NC_014219.1"/>
</dbReference>
<gene>
    <name evidence="2" type="ordered locus">Bsel_0502</name>
</gene>
<keyword evidence="1" id="KW-0732">Signal</keyword>
<dbReference type="PROSITE" id="PS51257">
    <property type="entry name" value="PROKAR_LIPOPROTEIN"/>
    <property type="match status" value="1"/>
</dbReference>
<keyword evidence="3" id="KW-1185">Reference proteome</keyword>
<name>D6XXI1_BACIE</name>
<feature type="signal peptide" evidence="1">
    <location>
        <begin position="1"/>
        <end position="16"/>
    </location>
</feature>
<dbReference type="AlphaFoldDB" id="D6XXI1"/>
<dbReference type="EMBL" id="CP001791">
    <property type="protein sequence ID" value="ADH98038.1"/>
    <property type="molecule type" value="Genomic_DNA"/>
</dbReference>
<sequence>MRILMIVLLFVITACAPPTNQEGITLEIDATYTSGTLYLVPMIVHEGNEAVSVSLYDAELRIVEVTREDATVYDSSPGSTGDEPVILEQGEVYEGSPVRFTAEAGEYEVRAVAEITVTDDELAEDLSLSTEVTVQVQG</sequence>
<organism evidence="2 3">
    <name type="scientific">Bacillus selenitireducens (strain ATCC 700615 / DSM 15326 / MLS10)</name>
    <dbReference type="NCBI Taxonomy" id="439292"/>
    <lineage>
        <taxon>Bacteria</taxon>
        <taxon>Bacillati</taxon>
        <taxon>Bacillota</taxon>
        <taxon>Bacilli</taxon>
        <taxon>Bacillales</taxon>
        <taxon>Bacillaceae</taxon>
        <taxon>Salisediminibacterium</taxon>
    </lineage>
</organism>
<dbReference type="STRING" id="439292.Bsel_0502"/>
<dbReference type="OrthoDB" id="2885492at2"/>
<reference evidence="2" key="1">
    <citation type="submission" date="2009-10" db="EMBL/GenBank/DDBJ databases">
        <title>Complete sequence of Bacillus selenitireducens MLS10.</title>
        <authorList>
            <consortium name="US DOE Joint Genome Institute"/>
            <person name="Lucas S."/>
            <person name="Copeland A."/>
            <person name="Lapidus A."/>
            <person name="Glavina del Rio T."/>
            <person name="Dalin E."/>
            <person name="Tice H."/>
            <person name="Bruce D."/>
            <person name="Goodwin L."/>
            <person name="Pitluck S."/>
            <person name="Sims D."/>
            <person name="Brettin T."/>
            <person name="Detter J.C."/>
            <person name="Han C."/>
            <person name="Larimer F."/>
            <person name="Land M."/>
            <person name="Hauser L."/>
            <person name="Kyrpides N."/>
            <person name="Ovchinnikova G."/>
            <person name="Stolz J."/>
        </authorList>
    </citation>
    <scope>NUCLEOTIDE SEQUENCE [LARGE SCALE GENOMIC DNA]</scope>
    <source>
        <strain evidence="2">MLS10</strain>
    </source>
</reference>
<evidence type="ECO:0008006" key="4">
    <source>
        <dbReference type="Google" id="ProtNLM"/>
    </source>
</evidence>
<evidence type="ECO:0000256" key="1">
    <source>
        <dbReference type="SAM" id="SignalP"/>
    </source>
</evidence>